<comment type="similarity">
    <text evidence="3 16">Belongs to the peptidase C14A family.</text>
</comment>
<dbReference type="InterPro" id="IPR029030">
    <property type="entry name" value="Caspase-like_dom_sf"/>
</dbReference>
<evidence type="ECO:0000256" key="12">
    <source>
        <dbReference type="ARBA" id="ARBA00029356"/>
    </source>
</evidence>
<dbReference type="SUPFAM" id="SSF52129">
    <property type="entry name" value="Caspase-like"/>
    <property type="match status" value="3"/>
</dbReference>
<keyword evidence="8" id="KW-0788">Thiol protease</keyword>
<dbReference type="AlphaFoldDB" id="A0A8J6DSW6"/>
<dbReference type="Gene3D" id="3.30.70.1470">
    <property type="entry name" value="Caspase-like"/>
    <property type="match status" value="1"/>
</dbReference>
<evidence type="ECO:0000256" key="6">
    <source>
        <dbReference type="ARBA" id="ARBA00022703"/>
    </source>
</evidence>
<feature type="domain" description="Caspase family p10" evidence="17">
    <location>
        <begin position="253"/>
        <end position="347"/>
    </location>
</feature>
<keyword evidence="9" id="KW-0068">Autocatalytic cleavage</keyword>
<evidence type="ECO:0000259" key="18">
    <source>
        <dbReference type="PROSITE" id="PS50208"/>
    </source>
</evidence>
<dbReference type="GO" id="GO:0004197">
    <property type="term" value="F:cysteine-type endopeptidase activity"/>
    <property type="evidence" value="ECO:0007669"/>
    <property type="project" value="InterPro"/>
</dbReference>
<dbReference type="InterPro" id="IPR011600">
    <property type="entry name" value="Pept_C14_caspase"/>
</dbReference>
<evidence type="ECO:0000256" key="15">
    <source>
        <dbReference type="ARBA" id="ARBA00029534"/>
    </source>
</evidence>
<keyword evidence="10" id="KW-0865">Zymogen</keyword>
<evidence type="ECO:0000259" key="17">
    <source>
        <dbReference type="PROSITE" id="PS50207"/>
    </source>
</evidence>
<dbReference type="InterPro" id="IPR002138">
    <property type="entry name" value="Pept_C14_p10"/>
</dbReference>
<evidence type="ECO:0000256" key="5">
    <source>
        <dbReference type="ARBA" id="ARBA00022670"/>
    </source>
</evidence>
<dbReference type="OrthoDB" id="9657378at2759"/>
<dbReference type="Proteomes" id="UP000700334">
    <property type="component" value="Unassembled WGS sequence"/>
</dbReference>
<dbReference type="PRINTS" id="PR00376">
    <property type="entry name" value="IL1BCENZYME"/>
</dbReference>
<dbReference type="PANTHER" id="PTHR10454:SF206">
    <property type="entry name" value="CASPASE-6"/>
    <property type="match status" value="1"/>
</dbReference>
<comment type="caution">
    <text evidence="19">The sequence shown here is derived from an EMBL/GenBank/DDBJ whole genome shotgun (WGS) entry which is preliminary data.</text>
</comment>
<dbReference type="GO" id="GO:0005737">
    <property type="term" value="C:cytoplasm"/>
    <property type="evidence" value="ECO:0007669"/>
    <property type="project" value="UniProtKB-SubCell"/>
</dbReference>
<dbReference type="InterPro" id="IPR001309">
    <property type="entry name" value="Pept_C14_p20"/>
</dbReference>
<evidence type="ECO:0000256" key="13">
    <source>
        <dbReference type="ARBA" id="ARBA00029473"/>
    </source>
</evidence>
<sequence length="350" mass="38404">MNHKRRGIAVIFNHERFFWRLGLPDRRGTRADRDNLTRRLSDLGFEVRCFDDLRAEDVQLRIHEVSTSSHADADCFLCVFLSHGEGNDVYAYDAKVEIPSLTGLFRGDKCRSLVGKPKIFIIQVRRLMPLATSVRPADAPPTPTLPHELCRGHPSQGADSAAASPVLQACRGDKHDDPVLPLDQVDTKQATLDPGTTEVDAASVYTLPAGADFLMCYSVAEGRGSHGGGGGAPCEGHVWGLVSGPEVPRLHTGEPRVPRAGTRAASLSPRPGYYSHRETVNGSWYIQDLCEMLAEFGSSLEFTELLTLVNRKVSQRRVGCCQDRSAIGKKQVPCFASMLTKKLHFSPKAK</sequence>
<evidence type="ECO:0000256" key="2">
    <source>
        <dbReference type="ARBA" id="ARBA00004496"/>
    </source>
</evidence>
<keyword evidence="20" id="KW-1185">Reference proteome</keyword>
<dbReference type="GO" id="GO:0005634">
    <property type="term" value="C:nucleus"/>
    <property type="evidence" value="ECO:0007669"/>
    <property type="project" value="UniProtKB-SubCell"/>
</dbReference>
<name>A0A8J6DSW6_GALPY</name>
<comment type="subunit">
    <text evidence="13">Heterotetramer that consists of two anti-parallel arranged heterodimers, each one formed by a 18 kDa (Caspase-6 subunit p18) and a 11 kDa (Caspase-6 subunit p11) subunit.</text>
</comment>
<comment type="subcellular location">
    <subcellularLocation>
        <location evidence="2">Cytoplasm</location>
    </subcellularLocation>
    <subcellularLocation>
        <location evidence="1">Nucleus</location>
    </subcellularLocation>
</comment>
<dbReference type="CDD" id="cd00032">
    <property type="entry name" value="CASc"/>
    <property type="match status" value="1"/>
</dbReference>
<dbReference type="PROSITE" id="PS01121">
    <property type="entry name" value="CASPASE_HIS"/>
    <property type="match status" value="1"/>
</dbReference>
<protein>
    <recommendedName>
        <fullName evidence="15">Caspase-6</fullName>
        <ecNumber evidence="14">3.4.22.59</ecNumber>
    </recommendedName>
</protein>
<keyword evidence="6" id="KW-0053">Apoptosis</keyword>
<dbReference type="GO" id="GO:0043525">
    <property type="term" value="P:positive regulation of neuron apoptotic process"/>
    <property type="evidence" value="ECO:0007669"/>
    <property type="project" value="TreeGrafter"/>
</dbReference>
<reference evidence="19" key="1">
    <citation type="journal article" date="2021" name="Evol. Appl.">
        <title>The genome of the Pyrenean desman and the effects of bottlenecks and inbreeding on the genomic landscape of an endangered species.</title>
        <authorList>
            <person name="Escoda L."/>
            <person name="Castresana J."/>
        </authorList>
    </citation>
    <scope>NUCLEOTIDE SEQUENCE</scope>
    <source>
        <strain evidence="19">IBE-C5619</strain>
    </source>
</reference>
<evidence type="ECO:0000256" key="11">
    <source>
        <dbReference type="ARBA" id="ARBA00023242"/>
    </source>
</evidence>
<dbReference type="EMBL" id="JAGFMF010011608">
    <property type="protein sequence ID" value="KAG8519444.1"/>
    <property type="molecule type" value="Genomic_DNA"/>
</dbReference>
<evidence type="ECO:0000256" key="16">
    <source>
        <dbReference type="RuleBase" id="RU003971"/>
    </source>
</evidence>
<dbReference type="PROSITE" id="PS50208">
    <property type="entry name" value="CASPASE_P20"/>
    <property type="match status" value="1"/>
</dbReference>
<proteinExistence type="inferred from homology"/>
<dbReference type="InterPro" id="IPR015917">
    <property type="entry name" value="Pept_C14A"/>
</dbReference>
<evidence type="ECO:0000313" key="20">
    <source>
        <dbReference type="Proteomes" id="UP000700334"/>
    </source>
</evidence>
<dbReference type="Pfam" id="PF00656">
    <property type="entry name" value="Peptidase_C14"/>
    <property type="match status" value="2"/>
</dbReference>
<evidence type="ECO:0000256" key="10">
    <source>
        <dbReference type="ARBA" id="ARBA00023145"/>
    </source>
</evidence>
<dbReference type="PROSITE" id="PS50207">
    <property type="entry name" value="CASPASE_P10"/>
    <property type="match status" value="1"/>
</dbReference>
<accession>A0A8J6DSW6</accession>
<dbReference type="InterPro" id="IPR002398">
    <property type="entry name" value="Pept_C14"/>
</dbReference>
<dbReference type="PANTHER" id="PTHR10454">
    <property type="entry name" value="CASPASE"/>
    <property type="match status" value="1"/>
</dbReference>
<keyword evidence="5" id="KW-0645">Protease</keyword>
<comment type="catalytic activity">
    <reaction evidence="12">
        <text>Strict requirement for Asp at position P1 and has a preferred cleavage sequence of Val-Glu-His-Asp-|-.</text>
        <dbReference type="EC" id="3.4.22.59"/>
    </reaction>
</comment>
<evidence type="ECO:0000256" key="14">
    <source>
        <dbReference type="ARBA" id="ARBA00029486"/>
    </source>
</evidence>
<keyword evidence="7" id="KW-0378">Hydrolase</keyword>
<evidence type="ECO:0000256" key="4">
    <source>
        <dbReference type="ARBA" id="ARBA00022490"/>
    </source>
</evidence>
<keyword evidence="4" id="KW-0963">Cytoplasm</keyword>
<feature type="domain" description="Caspase family p20" evidence="18">
    <location>
        <begin position="5"/>
        <end position="126"/>
    </location>
</feature>
<dbReference type="InterPro" id="IPR016129">
    <property type="entry name" value="Caspase_his_AS"/>
</dbReference>
<evidence type="ECO:0000256" key="8">
    <source>
        <dbReference type="ARBA" id="ARBA00022807"/>
    </source>
</evidence>
<dbReference type="SMART" id="SM00115">
    <property type="entry name" value="CASc"/>
    <property type="match status" value="1"/>
</dbReference>
<dbReference type="GO" id="GO:0006508">
    <property type="term" value="P:proteolysis"/>
    <property type="evidence" value="ECO:0007669"/>
    <property type="project" value="UniProtKB-KW"/>
</dbReference>
<evidence type="ECO:0000256" key="1">
    <source>
        <dbReference type="ARBA" id="ARBA00004123"/>
    </source>
</evidence>
<organism evidence="19 20">
    <name type="scientific">Galemys pyrenaicus</name>
    <name type="common">Iberian desman</name>
    <name type="synonym">Pyrenean desman</name>
    <dbReference type="NCBI Taxonomy" id="202257"/>
    <lineage>
        <taxon>Eukaryota</taxon>
        <taxon>Metazoa</taxon>
        <taxon>Chordata</taxon>
        <taxon>Craniata</taxon>
        <taxon>Vertebrata</taxon>
        <taxon>Euteleostomi</taxon>
        <taxon>Mammalia</taxon>
        <taxon>Eutheria</taxon>
        <taxon>Laurasiatheria</taxon>
        <taxon>Eulipotyphla</taxon>
        <taxon>Talpidae</taxon>
        <taxon>Galemys</taxon>
    </lineage>
</organism>
<evidence type="ECO:0000256" key="7">
    <source>
        <dbReference type="ARBA" id="ARBA00022801"/>
    </source>
</evidence>
<evidence type="ECO:0000256" key="9">
    <source>
        <dbReference type="ARBA" id="ARBA00022813"/>
    </source>
</evidence>
<keyword evidence="11" id="KW-0539">Nucleus</keyword>
<dbReference type="Gene3D" id="3.40.50.1460">
    <property type="match status" value="2"/>
</dbReference>
<dbReference type="GO" id="GO:0006915">
    <property type="term" value="P:apoptotic process"/>
    <property type="evidence" value="ECO:0007669"/>
    <property type="project" value="UniProtKB-KW"/>
</dbReference>
<dbReference type="EC" id="3.4.22.59" evidence="14"/>
<evidence type="ECO:0000313" key="19">
    <source>
        <dbReference type="EMBL" id="KAG8519444.1"/>
    </source>
</evidence>
<evidence type="ECO:0000256" key="3">
    <source>
        <dbReference type="ARBA" id="ARBA00010134"/>
    </source>
</evidence>
<gene>
    <name evidence="19" type="ORF">J0S82_008837</name>
</gene>